<gene>
    <name evidence="2" type="ORF">S01H4_51319</name>
</gene>
<feature type="compositionally biased region" description="Basic and acidic residues" evidence="1">
    <location>
        <begin position="1"/>
        <end position="10"/>
    </location>
</feature>
<proteinExistence type="predicted"/>
<dbReference type="EMBL" id="BART01029209">
    <property type="protein sequence ID" value="GAG98457.1"/>
    <property type="molecule type" value="Genomic_DNA"/>
</dbReference>
<reference evidence="2" key="1">
    <citation type="journal article" date="2014" name="Front. Microbiol.">
        <title>High frequency of phylogenetically diverse reductive dehalogenase-homologous genes in deep subseafloor sedimentary metagenomes.</title>
        <authorList>
            <person name="Kawai M."/>
            <person name="Futagami T."/>
            <person name="Toyoda A."/>
            <person name="Takaki Y."/>
            <person name="Nishi S."/>
            <person name="Hori S."/>
            <person name="Arai W."/>
            <person name="Tsubouchi T."/>
            <person name="Morono Y."/>
            <person name="Uchiyama I."/>
            <person name="Ito T."/>
            <person name="Fujiyama A."/>
            <person name="Inagaki F."/>
            <person name="Takami H."/>
        </authorList>
    </citation>
    <scope>NUCLEOTIDE SEQUENCE</scope>
    <source>
        <strain evidence="2">Expedition CK06-06</strain>
    </source>
</reference>
<accession>X1D044</accession>
<sequence length="147" mass="16205">SGEEGLKEGTIKLITSVGDTNGNETPGEKTDILGDDLYENEPLSPSDYESFDSQTRELTFIDTRQEHPVRIYYLPDSDTDSSGPDGAPDGYLDPAENSIIGVAAGNFCYPDGSPSREITNIKKIIVTEYWKQGKDIQSTEQQTHITR</sequence>
<dbReference type="AlphaFoldDB" id="X1D044"/>
<evidence type="ECO:0000313" key="2">
    <source>
        <dbReference type="EMBL" id="GAG98457.1"/>
    </source>
</evidence>
<name>X1D044_9ZZZZ</name>
<organism evidence="2">
    <name type="scientific">marine sediment metagenome</name>
    <dbReference type="NCBI Taxonomy" id="412755"/>
    <lineage>
        <taxon>unclassified sequences</taxon>
        <taxon>metagenomes</taxon>
        <taxon>ecological metagenomes</taxon>
    </lineage>
</organism>
<feature type="compositionally biased region" description="Low complexity" evidence="1">
    <location>
        <begin position="80"/>
        <end position="90"/>
    </location>
</feature>
<comment type="caution">
    <text evidence="2">The sequence shown here is derived from an EMBL/GenBank/DDBJ whole genome shotgun (WGS) entry which is preliminary data.</text>
</comment>
<feature type="region of interest" description="Disordered" evidence="1">
    <location>
        <begin position="1"/>
        <end position="33"/>
    </location>
</feature>
<protein>
    <submittedName>
        <fullName evidence="2">Uncharacterized protein</fullName>
    </submittedName>
</protein>
<feature type="region of interest" description="Disordered" evidence="1">
    <location>
        <begin position="75"/>
        <end position="94"/>
    </location>
</feature>
<evidence type="ECO:0000256" key="1">
    <source>
        <dbReference type="SAM" id="MobiDB-lite"/>
    </source>
</evidence>
<feature type="non-terminal residue" evidence="2">
    <location>
        <position position="1"/>
    </location>
</feature>